<evidence type="ECO:0000313" key="2">
    <source>
        <dbReference type="EMBL" id="GAA5054393.1"/>
    </source>
</evidence>
<proteinExistence type="predicted"/>
<keyword evidence="1" id="KW-0472">Membrane</keyword>
<dbReference type="NCBIfam" id="NF037947">
    <property type="entry name" value="holin_4"/>
    <property type="match status" value="1"/>
</dbReference>
<evidence type="ECO:0000256" key="1">
    <source>
        <dbReference type="SAM" id="Phobius"/>
    </source>
</evidence>
<reference evidence="2 3" key="1">
    <citation type="journal article" date="2019" name="Int. J. Syst. Evol. Microbiol.">
        <title>The Global Catalogue of Microorganisms (GCM) 10K type strain sequencing project: providing services to taxonomists for standard genome sequencing and annotation.</title>
        <authorList>
            <consortium name="The Broad Institute Genomics Platform"/>
            <consortium name="The Broad Institute Genome Sequencing Center for Infectious Disease"/>
            <person name="Wu L."/>
            <person name="Ma J."/>
        </authorList>
    </citation>
    <scope>NUCLEOTIDE SEQUENCE [LARGE SCALE GENOMIC DNA]</scope>
    <source>
        <strain evidence="2 3">JCM 17504</strain>
    </source>
</reference>
<name>A0AAV3UK36_9EURY</name>
<dbReference type="Proteomes" id="UP001501729">
    <property type="component" value="Unassembled WGS sequence"/>
</dbReference>
<organism evidence="2 3">
    <name type="scientific">Haladaptatus pallidirubidus</name>
    <dbReference type="NCBI Taxonomy" id="1008152"/>
    <lineage>
        <taxon>Archaea</taxon>
        <taxon>Methanobacteriati</taxon>
        <taxon>Methanobacteriota</taxon>
        <taxon>Stenosarchaea group</taxon>
        <taxon>Halobacteria</taxon>
        <taxon>Halobacteriales</taxon>
        <taxon>Haladaptataceae</taxon>
        <taxon>Haladaptatus</taxon>
    </lineage>
</organism>
<evidence type="ECO:0000313" key="3">
    <source>
        <dbReference type="Proteomes" id="UP001501729"/>
    </source>
</evidence>
<dbReference type="EMBL" id="BAABKX010000013">
    <property type="protein sequence ID" value="GAA5054393.1"/>
    <property type="molecule type" value="Genomic_DNA"/>
</dbReference>
<accession>A0AAV3UK36</accession>
<feature type="transmembrane region" description="Helical" evidence="1">
    <location>
        <begin position="12"/>
        <end position="36"/>
    </location>
</feature>
<dbReference type="AlphaFoldDB" id="A0AAV3UK36"/>
<gene>
    <name evidence="2" type="ORF">GCM10025751_32860</name>
</gene>
<keyword evidence="3" id="KW-1185">Reference proteome</keyword>
<keyword evidence="1" id="KW-1133">Transmembrane helix</keyword>
<feature type="transmembrane region" description="Helical" evidence="1">
    <location>
        <begin position="56"/>
        <end position="80"/>
    </location>
</feature>
<sequence length="85" mass="9541">MTSETLRLDSWAFGWACGLLWAGSVVVLGLTARVGWGKRWERLLADVYRGYNETTAGLALGAVWGFFDAFIGSYTFALLYNRLRQ</sequence>
<dbReference type="RefSeq" id="WP_227778369.1">
    <property type="nucleotide sequence ID" value="NZ_BAABKX010000013.1"/>
</dbReference>
<keyword evidence="1" id="KW-0812">Transmembrane</keyword>
<dbReference type="GeneID" id="68616669"/>
<comment type="caution">
    <text evidence="2">The sequence shown here is derived from an EMBL/GenBank/DDBJ whole genome shotgun (WGS) entry which is preliminary data.</text>
</comment>
<protein>
    <submittedName>
        <fullName evidence="2">Uncharacterized protein</fullName>
    </submittedName>
</protein>